<evidence type="ECO:0000256" key="3">
    <source>
        <dbReference type="ARBA" id="ARBA00022692"/>
    </source>
</evidence>
<dbReference type="Proteomes" id="UP000422736">
    <property type="component" value="Chromosome 4"/>
</dbReference>
<feature type="transmembrane region" description="Helical" evidence="7">
    <location>
        <begin position="423"/>
        <end position="445"/>
    </location>
</feature>
<accession>A0ABX6EU70</accession>
<feature type="transmembrane region" description="Helical" evidence="7">
    <location>
        <begin position="133"/>
        <end position="160"/>
    </location>
</feature>
<protein>
    <submittedName>
        <fullName evidence="8">Urea active transporter</fullName>
    </submittedName>
</protein>
<keyword evidence="4 7" id="KW-1133">Transmembrane helix</keyword>
<evidence type="ECO:0000256" key="2">
    <source>
        <dbReference type="ARBA" id="ARBA00006434"/>
    </source>
</evidence>
<dbReference type="InterPro" id="IPR001734">
    <property type="entry name" value="Na/solute_symporter"/>
</dbReference>
<keyword evidence="9" id="KW-1185">Reference proteome</keyword>
<feature type="transmembrane region" description="Helical" evidence="7">
    <location>
        <begin position="88"/>
        <end position="105"/>
    </location>
</feature>
<dbReference type="PROSITE" id="PS50283">
    <property type="entry name" value="NA_SOLUT_SYMP_3"/>
    <property type="match status" value="1"/>
</dbReference>
<evidence type="ECO:0000313" key="8">
    <source>
        <dbReference type="EMBL" id="QGN15761.1"/>
    </source>
</evidence>
<feature type="transmembrane region" description="Helical" evidence="7">
    <location>
        <begin position="350"/>
        <end position="374"/>
    </location>
</feature>
<dbReference type="EMBL" id="CP015057">
    <property type="protein sequence ID" value="QGN15761.1"/>
    <property type="molecule type" value="Genomic_DNA"/>
</dbReference>
<feature type="transmembrane region" description="Helical" evidence="7">
    <location>
        <begin position="12"/>
        <end position="31"/>
    </location>
</feature>
<feature type="transmembrane region" description="Helical" evidence="7">
    <location>
        <begin position="395"/>
        <end position="417"/>
    </location>
</feature>
<feature type="transmembrane region" description="Helical" evidence="7">
    <location>
        <begin position="253"/>
        <end position="270"/>
    </location>
</feature>
<evidence type="ECO:0000256" key="1">
    <source>
        <dbReference type="ARBA" id="ARBA00004141"/>
    </source>
</evidence>
<evidence type="ECO:0000256" key="7">
    <source>
        <dbReference type="SAM" id="Phobius"/>
    </source>
</evidence>
<evidence type="ECO:0000256" key="5">
    <source>
        <dbReference type="ARBA" id="ARBA00023136"/>
    </source>
</evidence>
<keyword evidence="3 7" id="KW-0812">Transmembrane</keyword>
<dbReference type="PANTHER" id="PTHR46154:SF2">
    <property type="entry name" value="SOLUTE SYMPORTER FAMILY TRANSPORTER (AFU_ORTHOLOGUE AFUA_6G03200)"/>
    <property type="match status" value="1"/>
</dbReference>
<evidence type="ECO:0000256" key="4">
    <source>
        <dbReference type="ARBA" id="ARBA00022989"/>
    </source>
</evidence>
<dbReference type="InterPro" id="IPR038377">
    <property type="entry name" value="Na/Glc_symporter_sf"/>
</dbReference>
<feature type="transmembrane region" description="Helical" evidence="7">
    <location>
        <begin position="630"/>
        <end position="655"/>
    </location>
</feature>
<feature type="transmembrane region" description="Helical" evidence="7">
    <location>
        <begin position="290"/>
        <end position="312"/>
    </location>
</feature>
<keyword evidence="5 7" id="KW-0472">Membrane</keyword>
<feature type="transmembrane region" description="Helical" evidence="7">
    <location>
        <begin position="197"/>
        <end position="218"/>
    </location>
</feature>
<feature type="transmembrane region" description="Helical" evidence="7">
    <location>
        <begin position="599"/>
        <end position="624"/>
    </location>
</feature>
<comment type="similarity">
    <text evidence="2 6">Belongs to the sodium:solute symporter (SSF) (TC 2.A.21) family.</text>
</comment>
<gene>
    <name evidence="8" type="primary">DUR3</name>
    <name evidence="8" type="ORF">FIM1_2457</name>
</gene>
<dbReference type="Gene3D" id="1.20.1730.10">
    <property type="entry name" value="Sodium/glucose cotransporter"/>
    <property type="match status" value="1"/>
</dbReference>
<evidence type="ECO:0000313" key="9">
    <source>
        <dbReference type="Proteomes" id="UP000422736"/>
    </source>
</evidence>
<sequence>MQPVFSQGVGYGVILGLGVFFAVVMNTVTYLQNRFFSSKSSQADEFTAASRNVPLGLMVVSIVSSWCWSLTLLQSATESYNYGISGSYFYAVGGLIQVSVFSIVASKVKANANLVTTFPEAGYLRFGNMGHLAFLWCGIACNTIVSACILLGGGAVINAITGMNTYAALYLVPLVCAIYVYFGGLRATFISDAMHTFPLLVFLIIFVFVVYGGGSSIIGSPGKMWDLLTEVAHKNPVNDNYHGSFLTFRSKDGGIFLFISIITGFGLVVLDQAYWSRAIAAQPLKTSKAYFIGAVAWFVIPWTMGLCLGLGARATSLMADFPELSTSEISAGLSAVAGASHLVGKAGTGMILVMIFLSVTSSFSGELIATSTLLSYDVYKKYIRKNASPHEVLVVSKYCVFLWAIFAGSIASIFHAVGISMGWLFNFLGCATASGVFPVALTFTWNKLNRWGAVSGSIGGMILAIIVWLITCKAYLGEINVDNLANRWVSFAGNATALFMGGILSIGFSLWRPDNFDWDDIRNRTILSENLDDSKSKAFSTEKANAEGTEKIQYEVEVTREAEVFDESSSTSSGKVSRDLDLPQEEDIPLDKLRRQFKLFTILSITFAAIFAIAVPIPMIASPYVYSKKFFTFVVVVNILWLFSTFFVCVILPVFESRHFLKKLILHVSGIRKADFGNNAKNETIVEEEDI</sequence>
<dbReference type="CDD" id="cd11476">
    <property type="entry name" value="SLC5sbd_DUR3"/>
    <property type="match status" value="1"/>
</dbReference>
<dbReference type="InterPro" id="IPR031155">
    <property type="entry name" value="DUR"/>
</dbReference>
<comment type="subcellular location">
    <subcellularLocation>
        <location evidence="1">Membrane</location>
        <topology evidence="1">Multi-pass membrane protein</topology>
    </subcellularLocation>
</comment>
<proteinExistence type="inferred from homology"/>
<dbReference type="NCBIfam" id="TIGR00813">
    <property type="entry name" value="sss"/>
    <property type="match status" value="1"/>
</dbReference>
<dbReference type="Pfam" id="PF00474">
    <property type="entry name" value="SSF"/>
    <property type="match status" value="1"/>
</dbReference>
<feature type="transmembrane region" description="Helical" evidence="7">
    <location>
        <begin position="488"/>
        <end position="511"/>
    </location>
</feature>
<feature type="transmembrane region" description="Helical" evidence="7">
    <location>
        <begin position="457"/>
        <end position="476"/>
    </location>
</feature>
<feature type="transmembrane region" description="Helical" evidence="7">
    <location>
        <begin position="52"/>
        <end position="76"/>
    </location>
</feature>
<reference evidence="8 9" key="1">
    <citation type="submission" date="2016-03" db="EMBL/GenBank/DDBJ databases">
        <title>How can Kluyveromyces marxianus grow so fast - potential evolutionary course in Saccharomyces Complex revealed by comparative genomics.</title>
        <authorList>
            <person name="Mo W."/>
            <person name="Lu W."/>
            <person name="Yang X."/>
            <person name="Qi J."/>
            <person name="Lv H."/>
        </authorList>
    </citation>
    <scope>NUCLEOTIDE SEQUENCE [LARGE SCALE GENOMIC DNA]</scope>
    <source>
        <strain evidence="8 9">FIM1</strain>
    </source>
</reference>
<feature type="transmembrane region" description="Helical" evidence="7">
    <location>
        <begin position="166"/>
        <end position="185"/>
    </location>
</feature>
<organism evidence="8 9">
    <name type="scientific">Kluyveromyces marxianus</name>
    <name type="common">Yeast</name>
    <name type="synonym">Candida kefyr</name>
    <dbReference type="NCBI Taxonomy" id="4911"/>
    <lineage>
        <taxon>Eukaryota</taxon>
        <taxon>Fungi</taxon>
        <taxon>Dikarya</taxon>
        <taxon>Ascomycota</taxon>
        <taxon>Saccharomycotina</taxon>
        <taxon>Saccharomycetes</taxon>
        <taxon>Saccharomycetales</taxon>
        <taxon>Saccharomycetaceae</taxon>
        <taxon>Kluyveromyces</taxon>
    </lineage>
</organism>
<dbReference type="PANTHER" id="PTHR46154">
    <property type="match status" value="1"/>
</dbReference>
<evidence type="ECO:0000256" key="6">
    <source>
        <dbReference type="RuleBase" id="RU362091"/>
    </source>
</evidence>
<name>A0ABX6EU70_KLUMA</name>